<gene>
    <name evidence="2" type="ORF">SYV04_08745</name>
</gene>
<dbReference type="EMBL" id="JAXIVS010000002">
    <property type="protein sequence ID" value="MDY7226471.1"/>
    <property type="molecule type" value="Genomic_DNA"/>
</dbReference>
<sequence>MLTSVPAPSLYAGMLGAHWETLPPLVRRMHEEGSATGRFVIRRGEGALSALVGWLCRFPAPGEDVPTRLSVRRERDTQCWERTFGGHALSTVQRAWEGGRMGERFGPVECVFQLSAVEGGLAYEQVGAWLCLGPWRLRMPRVLAPRVEGLATEAPGGMRVRVRIGTAFTDWLLTYEGLVRPEEQAS</sequence>
<comment type="caution">
    <text evidence="2">The sequence shown here is derived from an EMBL/GenBank/DDBJ whole genome shotgun (WGS) entry which is preliminary data.</text>
</comment>
<protein>
    <submittedName>
        <fullName evidence="2">DUF4166 domain-containing protein</fullName>
    </submittedName>
</protein>
<evidence type="ECO:0000313" key="2">
    <source>
        <dbReference type="EMBL" id="MDY7226471.1"/>
    </source>
</evidence>
<evidence type="ECO:0000313" key="3">
    <source>
        <dbReference type="Proteomes" id="UP001291309"/>
    </source>
</evidence>
<keyword evidence="3" id="KW-1185">Reference proteome</keyword>
<accession>A0ABU5GZK8</accession>
<proteinExistence type="predicted"/>
<dbReference type="Pfam" id="PF13761">
    <property type="entry name" value="DUF4166"/>
    <property type="match status" value="1"/>
</dbReference>
<dbReference type="InterPro" id="IPR025311">
    <property type="entry name" value="DUF4166"/>
</dbReference>
<dbReference type="Proteomes" id="UP001291309">
    <property type="component" value="Unassembled WGS sequence"/>
</dbReference>
<name>A0ABU5GZK8_9BACT</name>
<reference evidence="2 3" key="1">
    <citation type="submission" date="2023-12" db="EMBL/GenBank/DDBJ databases">
        <title>the genome sequence of Hyalangium sp. s54d21.</title>
        <authorList>
            <person name="Zhang X."/>
        </authorList>
    </citation>
    <scope>NUCLEOTIDE SEQUENCE [LARGE SCALE GENOMIC DNA]</scope>
    <source>
        <strain evidence="3">s54d21</strain>
    </source>
</reference>
<feature type="domain" description="DUF4166" evidence="1">
    <location>
        <begin position="22"/>
        <end position="177"/>
    </location>
</feature>
<organism evidence="2 3">
    <name type="scientific">Hyalangium rubrum</name>
    <dbReference type="NCBI Taxonomy" id="3103134"/>
    <lineage>
        <taxon>Bacteria</taxon>
        <taxon>Pseudomonadati</taxon>
        <taxon>Myxococcota</taxon>
        <taxon>Myxococcia</taxon>
        <taxon>Myxococcales</taxon>
        <taxon>Cystobacterineae</taxon>
        <taxon>Archangiaceae</taxon>
        <taxon>Hyalangium</taxon>
    </lineage>
</organism>
<evidence type="ECO:0000259" key="1">
    <source>
        <dbReference type="Pfam" id="PF13761"/>
    </source>
</evidence>
<dbReference type="RefSeq" id="WP_321545190.1">
    <property type="nucleotide sequence ID" value="NZ_JAXIVS010000002.1"/>
</dbReference>